<protein>
    <submittedName>
        <fullName evidence="1">Uncharacterized protein</fullName>
    </submittedName>
</protein>
<evidence type="ECO:0000313" key="2">
    <source>
        <dbReference type="Proteomes" id="UP000294360"/>
    </source>
</evidence>
<dbReference type="AlphaFoldDB" id="A0A4U8YX21"/>
<proteinExistence type="predicted"/>
<dbReference type="EMBL" id="LR536450">
    <property type="protein sequence ID" value="VFU07849.1"/>
    <property type="molecule type" value="Genomic_DNA"/>
</dbReference>
<sequence length="59" mass="6573">MDSRRFDACLGPIWSAAIVVERLGAFSRRALAFHLQPAKWDALSSCYLIKFSVDASITL</sequence>
<dbReference type="Proteomes" id="UP000294360">
    <property type="component" value="Chromosome"/>
</dbReference>
<reference evidence="1 2" key="1">
    <citation type="submission" date="2019-03" db="EMBL/GenBank/DDBJ databases">
        <authorList>
            <person name="Kox A.R. M."/>
        </authorList>
    </citation>
    <scope>NUCLEOTIDE SEQUENCE [LARGE SCALE GENOMIC DNA]</scope>
    <source>
        <strain evidence="1">MTUNDRAET4 annotated genome</strain>
    </source>
</reference>
<gene>
    <name evidence="1" type="ORF">MTUNDRAET4_0956</name>
</gene>
<accession>A0A4U8YX21</accession>
<organism evidence="1 2">
    <name type="scientific">Methylocella tundrae</name>
    <dbReference type="NCBI Taxonomy" id="227605"/>
    <lineage>
        <taxon>Bacteria</taxon>
        <taxon>Pseudomonadati</taxon>
        <taxon>Pseudomonadota</taxon>
        <taxon>Alphaproteobacteria</taxon>
        <taxon>Hyphomicrobiales</taxon>
        <taxon>Beijerinckiaceae</taxon>
        <taxon>Methylocella</taxon>
    </lineage>
</organism>
<evidence type="ECO:0000313" key="1">
    <source>
        <dbReference type="EMBL" id="VFU07849.1"/>
    </source>
</evidence>
<dbReference type="KEGG" id="mtun:MTUNDRAET4_0956"/>
<name>A0A4U8YX21_METTU</name>